<evidence type="ECO:0000313" key="3">
    <source>
        <dbReference type="Proteomes" id="UP000523955"/>
    </source>
</evidence>
<evidence type="ECO:0000259" key="1">
    <source>
        <dbReference type="Pfam" id="PF01636"/>
    </source>
</evidence>
<dbReference type="InterPro" id="IPR002575">
    <property type="entry name" value="Aminoglycoside_PTrfase"/>
</dbReference>
<organism evidence="2 3">
    <name type="scientific">Nocardioides luti</name>
    <dbReference type="NCBI Taxonomy" id="2761101"/>
    <lineage>
        <taxon>Bacteria</taxon>
        <taxon>Bacillati</taxon>
        <taxon>Actinomycetota</taxon>
        <taxon>Actinomycetes</taxon>
        <taxon>Propionibacteriales</taxon>
        <taxon>Nocardioidaceae</taxon>
        <taxon>Nocardioides</taxon>
    </lineage>
</organism>
<keyword evidence="3" id="KW-1185">Reference proteome</keyword>
<keyword evidence="2" id="KW-0808">Transferase</keyword>
<reference evidence="2 3" key="1">
    <citation type="submission" date="2020-08" db="EMBL/GenBank/DDBJ databases">
        <authorList>
            <person name="Seo M.-J."/>
        </authorList>
    </citation>
    <scope>NUCLEOTIDE SEQUENCE [LARGE SCALE GENOMIC DNA]</scope>
    <source>
        <strain evidence="2 3">KIGAM211</strain>
    </source>
</reference>
<dbReference type="InterPro" id="IPR011009">
    <property type="entry name" value="Kinase-like_dom_sf"/>
</dbReference>
<dbReference type="GO" id="GO:0016740">
    <property type="term" value="F:transferase activity"/>
    <property type="evidence" value="ECO:0007669"/>
    <property type="project" value="UniProtKB-KW"/>
</dbReference>
<dbReference type="Pfam" id="PF01636">
    <property type="entry name" value="APH"/>
    <property type="match status" value="1"/>
</dbReference>
<sequence>MPDLSPAWRTALRDAGHEPGEVLGSGMEGTVVALGGDRVAKVWQRRSAGELARLRTFYDAVGSTRLPFATPAIEDVVVLGDACASIEPRLAGTPLWQPGPGASRPTDDQLAAVVDVLAALAATAGAATPGLGALPVLEGEEAFDAGIPFEHNLAALVVRRVAASQGPLARALPDVEGLAARGVETLRTLTPSSPALVHGDLIPANVLVDDRARPTALLDFGFLSTLGDPAFDAAVAASVFDMYGPDARATEARLDAAVAARLGHPPERLGVHRAAYALVTATCFSASGSDGHFAWCVRMLQRDDVLDAVAG</sequence>
<comment type="caution">
    <text evidence="2">The sequence shown here is derived from an EMBL/GenBank/DDBJ whole genome shotgun (WGS) entry which is preliminary data.</text>
</comment>
<name>A0A7X0RGU6_9ACTN</name>
<evidence type="ECO:0000313" key="2">
    <source>
        <dbReference type="EMBL" id="MBB6626764.1"/>
    </source>
</evidence>
<dbReference type="AlphaFoldDB" id="A0A7X0RGU6"/>
<dbReference type="SUPFAM" id="SSF56112">
    <property type="entry name" value="Protein kinase-like (PK-like)"/>
    <property type="match status" value="1"/>
</dbReference>
<dbReference type="Gene3D" id="3.90.1200.10">
    <property type="match status" value="1"/>
</dbReference>
<proteinExistence type="predicted"/>
<dbReference type="RefSeq" id="WP_185251998.1">
    <property type="nucleotide sequence ID" value="NZ_JACKXE010000001.1"/>
</dbReference>
<protein>
    <submittedName>
        <fullName evidence="2">Phosphotransferase</fullName>
    </submittedName>
</protein>
<accession>A0A7X0RGU6</accession>
<dbReference type="EMBL" id="JACKXE010000001">
    <property type="protein sequence ID" value="MBB6626764.1"/>
    <property type="molecule type" value="Genomic_DNA"/>
</dbReference>
<dbReference type="Proteomes" id="UP000523955">
    <property type="component" value="Unassembled WGS sequence"/>
</dbReference>
<gene>
    <name evidence="2" type="ORF">H5V45_05455</name>
</gene>
<feature type="domain" description="Aminoglycoside phosphotransferase" evidence="1">
    <location>
        <begin position="22"/>
        <end position="249"/>
    </location>
</feature>